<dbReference type="InterPro" id="IPR001387">
    <property type="entry name" value="Cro/C1-type_HTH"/>
</dbReference>
<accession>A0A5A8F5Q2</accession>
<dbReference type="Proteomes" id="UP000322876">
    <property type="component" value="Unassembled WGS sequence"/>
</dbReference>
<dbReference type="EMBL" id="VFJB01000009">
    <property type="protein sequence ID" value="KAA0257187.1"/>
    <property type="molecule type" value="Genomic_DNA"/>
</dbReference>
<evidence type="ECO:0000313" key="3">
    <source>
        <dbReference type="Proteomes" id="UP000322876"/>
    </source>
</evidence>
<dbReference type="Pfam" id="PF01381">
    <property type="entry name" value="HTH_3"/>
    <property type="match status" value="1"/>
</dbReference>
<dbReference type="GO" id="GO:0003677">
    <property type="term" value="F:DNA binding"/>
    <property type="evidence" value="ECO:0007669"/>
    <property type="project" value="InterPro"/>
</dbReference>
<protein>
    <submittedName>
        <fullName evidence="2">Helix-turn-helix transcriptional regulator</fullName>
    </submittedName>
</protein>
<name>A0A5A8F5Q2_9BACT</name>
<dbReference type="AlphaFoldDB" id="A0A5A8F5Q2"/>
<keyword evidence="3" id="KW-1185">Reference proteome</keyword>
<organism evidence="2 3">
    <name type="scientific">Deferribacter autotrophicus</name>
    <dbReference type="NCBI Taxonomy" id="500465"/>
    <lineage>
        <taxon>Bacteria</taxon>
        <taxon>Pseudomonadati</taxon>
        <taxon>Deferribacterota</taxon>
        <taxon>Deferribacteres</taxon>
        <taxon>Deferribacterales</taxon>
        <taxon>Deferribacteraceae</taxon>
        <taxon>Deferribacter</taxon>
    </lineage>
</organism>
<dbReference type="PROSITE" id="PS50943">
    <property type="entry name" value="HTH_CROC1"/>
    <property type="match status" value="1"/>
</dbReference>
<dbReference type="InterPro" id="IPR010982">
    <property type="entry name" value="Lambda_DNA-bd_dom_sf"/>
</dbReference>
<dbReference type="SMART" id="SM00530">
    <property type="entry name" value="HTH_XRE"/>
    <property type="match status" value="1"/>
</dbReference>
<evidence type="ECO:0000259" key="1">
    <source>
        <dbReference type="PROSITE" id="PS50943"/>
    </source>
</evidence>
<sequence>MRANKLPFIDKKNYIKALLVAKGIKLTDIAKELNVALPTVSQVISGKKTSFRIQKAISEALSVPYEDLWGDTYRIVKTEGKSNVK</sequence>
<dbReference type="Gene3D" id="1.10.260.40">
    <property type="entry name" value="lambda repressor-like DNA-binding domains"/>
    <property type="match status" value="1"/>
</dbReference>
<comment type="caution">
    <text evidence="2">The sequence shown here is derived from an EMBL/GenBank/DDBJ whole genome shotgun (WGS) entry which is preliminary data.</text>
</comment>
<gene>
    <name evidence="2" type="ORF">FHQ18_11525</name>
</gene>
<proteinExistence type="predicted"/>
<dbReference type="SUPFAM" id="SSF47413">
    <property type="entry name" value="lambda repressor-like DNA-binding domains"/>
    <property type="match status" value="1"/>
</dbReference>
<dbReference type="OrthoDB" id="9814066at2"/>
<dbReference type="CDD" id="cd00093">
    <property type="entry name" value="HTH_XRE"/>
    <property type="match status" value="1"/>
</dbReference>
<dbReference type="RefSeq" id="WP_149267328.1">
    <property type="nucleotide sequence ID" value="NZ_VFJB01000009.1"/>
</dbReference>
<reference evidence="2 3" key="1">
    <citation type="submission" date="2019-06" db="EMBL/GenBank/DDBJ databases">
        <title>Genomic insights into carbon and energy metabolism of Deferribacter autotrophicus revealed new metabolic traits in the phylum Deferribacteres.</title>
        <authorList>
            <person name="Slobodkin A.I."/>
            <person name="Slobodkina G.B."/>
            <person name="Allioux M."/>
            <person name="Alain K."/>
            <person name="Jebbar M."/>
            <person name="Shadrin V."/>
            <person name="Kublanov I.V."/>
            <person name="Toshchakov S.V."/>
            <person name="Bonch-Osmolovskaya E.A."/>
        </authorList>
    </citation>
    <scope>NUCLEOTIDE SEQUENCE [LARGE SCALE GENOMIC DNA]</scope>
    <source>
        <strain evidence="2 3">SL50</strain>
    </source>
</reference>
<feature type="domain" description="HTH cro/C1-type" evidence="1">
    <location>
        <begin position="15"/>
        <end position="68"/>
    </location>
</feature>
<evidence type="ECO:0000313" key="2">
    <source>
        <dbReference type="EMBL" id="KAA0257187.1"/>
    </source>
</evidence>